<dbReference type="PANTHER" id="PTHR31973">
    <property type="entry name" value="POLYPROTEIN, PUTATIVE-RELATED"/>
    <property type="match status" value="1"/>
</dbReference>
<evidence type="ECO:0000313" key="2">
    <source>
        <dbReference type="Proteomes" id="UP000075243"/>
    </source>
</evidence>
<protein>
    <recommendedName>
        <fullName evidence="3">MULE transposase domain-containing protein</fullName>
    </recommendedName>
</protein>
<reference evidence="1 2" key="1">
    <citation type="journal article" date="2012" name="Nat. Biotechnol.">
        <title>Draft genome sequence of pigeonpea (Cajanus cajan), an orphan legume crop of resource-poor farmers.</title>
        <authorList>
            <person name="Varshney R.K."/>
            <person name="Chen W."/>
            <person name="Li Y."/>
            <person name="Bharti A.K."/>
            <person name="Saxena R.K."/>
            <person name="Schlueter J.A."/>
            <person name="Donoghue M.T."/>
            <person name="Azam S."/>
            <person name="Fan G."/>
            <person name="Whaley A.M."/>
            <person name="Farmer A.D."/>
            <person name="Sheridan J."/>
            <person name="Iwata A."/>
            <person name="Tuteja R."/>
            <person name="Penmetsa R.V."/>
            <person name="Wu W."/>
            <person name="Upadhyaya H.D."/>
            <person name="Yang S.P."/>
            <person name="Shah T."/>
            <person name="Saxena K.B."/>
            <person name="Michael T."/>
            <person name="McCombie W.R."/>
            <person name="Yang B."/>
            <person name="Zhang G."/>
            <person name="Yang H."/>
            <person name="Wang J."/>
            <person name="Spillane C."/>
            <person name="Cook D.R."/>
            <person name="May G.D."/>
            <person name="Xu X."/>
            <person name="Jackson S.A."/>
        </authorList>
    </citation>
    <scope>NUCLEOTIDE SEQUENCE [LARGE SCALE GENOMIC DNA]</scope>
    <source>
        <strain evidence="2">cv. Asha</strain>
    </source>
</reference>
<accession>A0A151SR71</accession>
<sequence length="124" mass="13966">MVEPISIYPSTEGMVNQDPSIKISLIQERITSQTGFKISYRKAWMAKQKAIVNIFGDWEESFLLVFKPCCDAFNFCKLLIQVDGTHLYGKYRGTLLIATTQDGNNNVLPLAFVVVEGETLLAWS</sequence>
<organism evidence="1 2">
    <name type="scientific">Cajanus cajan</name>
    <name type="common">Pigeon pea</name>
    <name type="synonym">Cajanus indicus</name>
    <dbReference type="NCBI Taxonomy" id="3821"/>
    <lineage>
        <taxon>Eukaryota</taxon>
        <taxon>Viridiplantae</taxon>
        <taxon>Streptophyta</taxon>
        <taxon>Embryophyta</taxon>
        <taxon>Tracheophyta</taxon>
        <taxon>Spermatophyta</taxon>
        <taxon>Magnoliopsida</taxon>
        <taxon>eudicotyledons</taxon>
        <taxon>Gunneridae</taxon>
        <taxon>Pentapetalae</taxon>
        <taxon>rosids</taxon>
        <taxon>fabids</taxon>
        <taxon>Fabales</taxon>
        <taxon>Fabaceae</taxon>
        <taxon>Papilionoideae</taxon>
        <taxon>50 kb inversion clade</taxon>
        <taxon>NPAAA clade</taxon>
        <taxon>indigoferoid/millettioid clade</taxon>
        <taxon>Phaseoleae</taxon>
        <taxon>Cajanus</taxon>
    </lineage>
</organism>
<proteinExistence type="predicted"/>
<dbReference type="AlphaFoldDB" id="A0A151SR71"/>
<dbReference type="EMBL" id="CM003613">
    <property type="protein sequence ID" value="KYP57251.1"/>
    <property type="molecule type" value="Genomic_DNA"/>
</dbReference>
<name>A0A151SR71_CAJCA</name>
<evidence type="ECO:0000313" key="1">
    <source>
        <dbReference type="EMBL" id="KYP57251.1"/>
    </source>
</evidence>
<evidence type="ECO:0008006" key="3">
    <source>
        <dbReference type="Google" id="ProtNLM"/>
    </source>
</evidence>
<dbReference type="Proteomes" id="UP000075243">
    <property type="component" value="Chromosome 11"/>
</dbReference>
<keyword evidence="2" id="KW-1185">Reference proteome</keyword>
<dbReference type="Gramene" id="C.cajan_03431.t">
    <property type="protein sequence ID" value="C.cajan_03431.t"/>
    <property type="gene ID" value="C.cajan_03431"/>
</dbReference>
<gene>
    <name evidence="1" type="ORF">KK1_003509</name>
</gene>
<dbReference type="PANTHER" id="PTHR31973:SF195">
    <property type="entry name" value="MUDR FAMILY TRANSPOSASE"/>
    <property type="match status" value="1"/>
</dbReference>